<accession>A0ABR3PWM5</accession>
<proteinExistence type="predicted"/>
<evidence type="ECO:0000313" key="1">
    <source>
        <dbReference type="EMBL" id="KAL1406834.1"/>
    </source>
</evidence>
<protein>
    <submittedName>
        <fullName evidence="1">Uncharacterized protein</fullName>
    </submittedName>
</protein>
<sequence length="96" mass="10562">MAEKYHRQYDEYKRLGGDVSQGNLSQELLSDAIAYEAITTYAERAGEPGKQDAVVAEIVDGITEREFIANQIGWLDRKAVAAAAAKKTNEGIDKTK</sequence>
<keyword evidence="2" id="KW-1185">Reference proteome</keyword>
<organism evidence="1 2">
    <name type="scientific">Vanrija albida</name>
    <dbReference type="NCBI Taxonomy" id="181172"/>
    <lineage>
        <taxon>Eukaryota</taxon>
        <taxon>Fungi</taxon>
        <taxon>Dikarya</taxon>
        <taxon>Basidiomycota</taxon>
        <taxon>Agaricomycotina</taxon>
        <taxon>Tremellomycetes</taxon>
        <taxon>Trichosporonales</taxon>
        <taxon>Trichosporonaceae</taxon>
        <taxon>Vanrija</taxon>
    </lineage>
</organism>
<name>A0ABR3PWM5_9TREE</name>
<dbReference type="RefSeq" id="XP_069206778.1">
    <property type="nucleotide sequence ID" value="XM_069354707.1"/>
</dbReference>
<reference evidence="1 2" key="1">
    <citation type="submission" date="2023-08" db="EMBL/GenBank/DDBJ databases">
        <title>Annotated Genome Sequence of Vanrija albida AlHP1.</title>
        <authorList>
            <person name="Herzog R."/>
        </authorList>
    </citation>
    <scope>NUCLEOTIDE SEQUENCE [LARGE SCALE GENOMIC DNA]</scope>
    <source>
        <strain evidence="1 2">AlHP1</strain>
    </source>
</reference>
<dbReference type="Proteomes" id="UP001565368">
    <property type="component" value="Unassembled WGS sequence"/>
</dbReference>
<evidence type="ECO:0000313" key="2">
    <source>
        <dbReference type="Proteomes" id="UP001565368"/>
    </source>
</evidence>
<dbReference type="EMBL" id="JBBXJM010000005">
    <property type="protein sequence ID" value="KAL1406834.1"/>
    <property type="molecule type" value="Genomic_DNA"/>
</dbReference>
<gene>
    <name evidence="1" type="ORF">Q8F55_006243</name>
</gene>
<dbReference type="GeneID" id="95987286"/>
<comment type="caution">
    <text evidence="1">The sequence shown here is derived from an EMBL/GenBank/DDBJ whole genome shotgun (WGS) entry which is preliminary data.</text>
</comment>